<name>A0ABW3SLS2_9BACT</name>
<sequence>MLLASHLRLEHLGKQLVEQLAYNIGTMDTGQYLPASHREAMAATVKYEIDEEEFRIVGGEYIWTYELGRGPTVNPGTGAVRRYVKEYIQEEGIAPRGQDRQGMPIDEDTLAYFISRRIHESGSKPWRNAQPTGVISEVINDKTIEKVEALLSEAFTIEIAEFLLAATE</sequence>
<dbReference type="RefSeq" id="WP_377522415.1">
    <property type="nucleotide sequence ID" value="NZ_JBHTLD010000007.1"/>
</dbReference>
<evidence type="ECO:0000313" key="2">
    <source>
        <dbReference type="Proteomes" id="UP001597094"/>
    </source>
</evidence>
<accession>A0ABW3SLS2</accession>
<evidence type="ECO:0000313" key="1">
    <source>
        <dbReference type="EMBL" id="MFD1184901.1"/>
    </source>
</evidence>
<dbReference type="Proteomes" id="UP001597094">
    <property type="component" value="Unassembled WGS sequence"/>
</dbReference>
<dbReference type="EMBL" id="JBHTLD010000007">
    <property type="protein sequence ID" value="MFD1184901.1"/>
    <property type="molecule type" value="Genomic_DNA"/>
</dbReference>
<proteinExistence type="predicted"/>
<protein>
    <submittedName>
        <fullName evidence="1">Uncharacterized protein</fullName>
    </submittedName>
</protein>
<comment type="caution">
    <text evidence="1">The sequence shown here is derived from an EMBL/GenBank/DDBJ whole genome shotgun (WGS) entry which is preliminary data.</text>
</comment>
<keyword evidence="2" id="KW-1185">Reference proteome</keyword>
<gene>
    <name evidence="1" type="ORF">ACFQ2O_01700</name>
</gene>
<organism evidence="1 2">
    <name type="scientific">Pontibacter rugosus</name>
    <dbReference type="NCBI Taxonomy" id="1745966"/>
    <lineage>
        <taxon>Bacteria</taxon>
        <taxon>Pseudomonadati</taxon>
        <taxon>Bacteroidota</taxon>
        <taxon>Cytophagia</taxon>
        <taxon>Cytophagales</taxon>
        <taxon>Hymenobacteraceae</taxon>
        <taxon>Pontibacter</taxon>
    </lineage>
</organism>
<reference evidence="2" key="1">
    <citation type="journal article" date="2019" name="Int. J. Syst. Evol. Microbiol.">
        <title>The Global Catalogue of Microorganisms (GCM) 10K type strain sequencing project: providing services to taxonomists for standard genome sequencing and annotation.</title>
        <authorList>
            <consortium name="The Broad Institute Genomics Platform"/>
            <consortium name="The Broad Institute Genome Sequencing Center for Infectious Disease"/>
            <person name="Wu L."/>
            <person name="Ma J."/>
        </authorList>
    </citation>
    <scope>NUCLEOTIDE SEQUENCE [LARGE SCALE GENOMIC DNA]</scope>
    <source>
        <strain evidence="2">JCM 31319</strain>
    </source>
</reference>